<accession>A0A1R0GZ77</accession>
<gene>
    <name evidence="5" type="ORF">AYI68_g3734</name>
</gene>
<dbReference type="PANTHER" id="PTHR31344">
    <property type="entry name" value="NUCLEAR PORE COMPLEX PROTEIN NUP205"/>
    <property type="match status" value="1"/>
</dbReference>
<sequence length="2328" mass="261481">MDSSWKIDQFSKLNRLISESLRCSEDDSQIVSEMLKSSLSESEIKLACLSEIPKPDHKHLTDLDNGKVLINSQEFKVNAEFIEETKKVSQFLDIDEFLAATLVHEGIPYESKLERPIAECAVLLFFSETQKMALCIDNILSGGVNLSLPDQIRTTFLDFSERLLSSTIEKSDKGDDIRFNGGDSSSKEMFPTRVLNSITKIKQFSEKILGKATTFSSTFGNEVISEILSSLEDERRILSSIFYTIVSDYRLNSSELLNLVNYAKNAEVSDELTLRIVPSILSSLDTSIQVDLEPGSCESMAFDKTSMLASDPDFMLKLNNEIINSEWKIPELKGLVKLQWSLTSLYGIKRVPGFAESIGYQEDIAEQHIEDAILMDSLQFAYEYLLAFKHQEGCRDSNELDNRLLSNSETNILFKQTSTRKFPAFLDVDETFQQSLEKRLSNLVYTYIIMASNVIRKVRHSEEDIIMKYQQQKILQLQSEQQIASQKWYGVGRLQTPREVPGINRSSNSPPIIEPKRYTESLFRFISTLFKDRIDSGLRFWVPSNTGIPDVDDRLLVFIRWGSDMREQGMVESFINMLASLSTGPQSSQCAHEFMITGGGKLLDGNRANSKLPLCSWDSLFSALDFYEQMLQKSKSDPLSPAPEIPEAEIKVIDAFLILLKQVMTYSFSARMVIYENKDLQVMWTLFSLLGCPVPISTKSRILDAISSFVSSPYPIPDQPNIQHIDEMRDTFEVCQNVWRLLEQSQALPTASDISFANVGQWGWQSRGGIVYELEEIEASTGFFPETRSFLGLLNALIHLDINSAPLDDLEKDPLIFSFSSPSIPTDLGKDYRIPGISPYISFVLDNIIGKLNKRVYSNDWEKWSIASNSLLLIERCLASMILPTKSGEFNVSNYQLLVTHPGFEICIRILCGADLIQNLFNIVRLGVDSINTSKGYTGELMSDSVLFALRIFVRVIKVQNSILNVVIPELLELNSHELYGLPLSLPRSLTTLENLFLLQTDVVVHIASYINSIRSPQICEVSVKLISLLSLSPEFNGPNNELKISSGKFITTVNKLVNILENSQESSRIMHGYISRLEQDDGDFFENLIGDSISNPKNALDGSIFGYANGISDKLISKSSSGVCLAIMNLILSNLESGKSYPTIAHWLLGFDLQETYVRDLPDPLTKSTCLHSILNLLSQGSSLDPGKINRNELLINTRPLFAESCYKLVHLLSINSVTGDVFLRYLRRKEDFALSQLQSLLIFSLIGIGADARSQMMEMLKNPSKSSSFIDLFQFQPTRAFFQFMSYFWFFQYFSHELHLSSINGNRTRVQNMVEIMLQSSFSSSEDSPSFTAGFNYSKKGGTIFNQNNIINCFTNMRDAFSECLLVISLKSKRLSLLLGSEVDVVGLDSESLKTKASKFNIDLSTILTSSKYGCLVYNIQSLLSFIKNSNQSFGSLPKDNQSAIELNSLVLGCFFSNLKHELYQSYSKARYGWKQVIQVMATSSWNFIPESKISSEGTSRKSQLCLDILNSIYSEVFSPPPPLNTIAPNSFGNYSDLGLNDIFTHEDELWSSEMSSMLSTISVLYSERLSAEIYMSDNSSESKDDTSISSSAILIEPIAQVWRNMINSLLSESSKYSMDLRVNIYSSILHLLSGIQALNTSKPLPASPFNDKQGFGTIGTTNSQTRSQKLVQRVLEELTATPVGEQILDCVSIDILDGTDVCKAVSLSLLNSLSSLYSVEPRNRLVPYLSRHNYIGQFIDLLRNLNSNLVSLLTPNTNPSNSLHIYESMMTFFLRLSYRKVGIEKLLEGGILECLSSCEFINCRPQGNVNSKISIDNGLIDRLDTYNKLFLPVINLLSAIMTKIGGDDIYSLNRIYRFVTLNYSPFENILKEVSTHDSTITKQILSEAKSITRLISLLFRHQTIIEKSFSDSSSGVLSIFNLHIPIINMITRFGINDEWLSHVVPINDEDKEMSFTPSLFLISINSASGKSTTNDSNKYSTAISDAVTSNPKFSVLSQLCISTVNSLLTNVVLYSYSISQPLTNLGNSNNQINKPKNFRPTFSWNIDDCRETDMYPSLASLCSLLSSSVFKLQSYQQLLSTSINKSFDISFIPMTDLKKLAISALPRNSELLLVKPSMDSKDSYKPNPTGYVELASDVSNIKVLSLASDAIKTEISESKVQISFMFIIIEQSLLLLQTHLQYYYSYGIKYNYSHDDIYNSDLNVNNFHLNSNDDLDNSETNPKNFVMNNGFPSNLVKISRQDLNVLKSDASIVLPSLINLLDNLGQKEMETVLKNNVSTPTANRTLGSDFSGSNKKITHESTFSAQYSFIKTLSRRIKSLIFCDE</sequence>
<dbReference type="PANTHER" id="PTHR31344:SF0">
    <property type="entry name" value="NUCLEAR PORE COMPLEX PROTEIN NUP205"/>
    <property type="match status" value="1"/>
</dbReference>
<name>A0A1R0GZ77_9FUNG</name>
<comment type="caution">
    <text evidence="5">The sequence shown here is derived from an EMBL/GenBank/DDBJ whole genome shotgun (WGS) entry which is preliminary data.</text>
</comment>
<dbReference type="Pfam" id="PF11894">
    <property type="entry name" value="Nup192"/>
    <property type="match status" value="1"/>
</dbReference>
<evidence type="ECO:0000256" key="1">
    <source>
        <dbReference type="ARBA" id="ARBA00004123"/>
    </source>
</evidence>
<dbReference type="GO" id="GO:0017056">
    <property type="term" value="F:structural constituent of nuclear pore"/>
    <property type="evidence" value="ECO:0007669"/>
    <property type="project" value="TreeGrafter"/>
</dbReference>
<dbReference type="GO" id="GO:0006999">
    <property type="term" value="P:nuclear pore organization"/>
    <property type="evidence" value="ECO:0007669"/>
    <property type="project" value="TreeGrafter"/>
</dbReference>
<proteinExistence type="inferred from homology"/>
<dbReference type="STRING" id="133383.A0A1R0GZ77"/>
<keyword evidence="3" id="KW-0813">Transport</keyword>
<evidence type="ECO:0000313" key="6">
    <source>
        <dbReference type="Proteomes" id="UP000187455"/>
    </source>
</evidence>
<evidence type="ECO:0000256" key="4">
    <source>
        <dbReference type="ARBA" id="ARBA00023242"/>
    </source>
</evidence>
<keyword evidence="6" id="KW-1185">Reference proteome</keyword>
<dbReference type="InterPro" id="IPR021827">
    <property type="entry name" value="Nup186/Nup192/Nup205"/>
</dbReference>
<evidence type="ECO:0000256" key="2">
    <source>
        <dbReference type="ARBA" id="ARBA00005892"/>
    </source>
</evidence>
<organism evidence="5 6">
    <name type="scientific">Smittium mucronatum</name>
    <dbReference type="NCBI Taxonomy" id="133383"/>
    <lineage>
        <taxon>Eukaryota</taxon>
        <taxon>Fungi</taxon>
        <taxon>Fungi incertae sedis</taxon>
        <taxon>Zoopagomycota</taxon>
        <taxon>Kickxellomycotina</taxon>
        <taxon>Harpellomycetes</taxon>
        <taxon>Harpellales</taxon>
        <taxon>Legeriomycetaceae</taxon>
        <taxon>Smittium</taxon>
    </lineage>
</organism>
<dbReference type="EMBL" id="LSSL01001851">
    <property type="protein sequence ID" value="OLY82148.1"/>
    <property type="molecule type" value="Genomic_DNA"/>
</dbReference>
<evidence type="ECO:0000313" key="5">
    <source>
        <dbReference type="EMBL" id="OLY82148.1"/>
    </source>
</evidence>
<protein>
    <submittedName>
        <fullName evidence="5">Nuclear pore complex protein</fullName>
    </submittedName>
</protein>
<comment type="similarity">
    <text evidence="2">Belongs to the NUP186/NUP192/NUP205 family.</text>
</comment>
<dbReference type="GO" id="GO:0044611">
    <property type="term" value="C:nuclear pore inner ring"/>
    <property type="evidence" value="ECO:0007669"/>
    <property type="project" value="TreeGrafter"/>
</dbReference>
<dbReference type="OrthoDB" id="2019644at2759"/>
<dbReference type="Proteomes" id="UP000187455">
    <property type="component" value="Unassembled WGS sequence"/>
</dbReference>
<comment type="subcellular location">
    <subcellularLocation>
        <location evidence="1">Nucleus</location>
    </subcellularLocation>
</comment>
<keyword evidence="4" id="KW-0539">Nucleus</keyword>
<reference evidence="5 6" key="1">
    <citation type="journal article" date="2016" name="Mol. Biol. Evol.">
        <title>Genome-Wide Survey of Gut Fungi (Harpellales) Reveals the First Horizontally Transferred Ubiquitin Gene from a Mosquito Host.</title>
        <authorList>
            <person name="Wang Y."/>
            <person name="White M.M."/>
            <person name="Kvist S."/>
            <person name="Moncalvo J.M."/>
        </authorList>
    </citation>
    <scope>NUCLEOTIDE SEQUENCE [LARGE SCALE GENOMIC DNA]</scope>
    <source>
        <strain evidence="5 6">ALG-7-W6</strain>
    </source>
</reference>
<evidence type="ECO:0000256" key="3">
    <source>
        <dbReference type="ARBA" id="ARBA00022448"/>
    </source>
</evidence>